<evidence type="ECO:0008006" key="6">
    <source>
        <dbReference type="Google" id="ProtNLM"/>
    </source>
</evidence>
<feature type="domain" description="UVR" evidence="1">
    <location>
        <begin position="210"/>
        <end position="245"/>
    </location>
</feature>
<dbReference type="SMART" id="SM00465">
    <property type="entry name" value="GIYc"/>
    <property type="match status" value="1"/>
</dbReference>
<dbReference type="GO" id="GO:0009381">
    <property type="term" value="F:excinuclease ABC activity"/>
    <property type="evidence" value="ECO:0007669"/>
    <property type="project" value="InterPro"/>
</dbReference>
<evidence type="ECO:0000313" key="5">
    <source>
        <dbReference type="Proteomes" id="UP000177169"/>
    </source>
</evidence>
<dbReference type="Pfam" id="PF02151">
    <property type="entry name" value="UVR"/>
    <property type="match status" value="1"/>
</dbReference>
<dbReference type="SUPFAM" id="SSF46600">
    <property type="entry name" value="C-terminal UvrC-binding domain of UvrB"/>
    <property type="match status" value="1"/>
</dbReference>
<evidence type="ECO:0000259" key="2">
    <source>
        <dbReference type="PROSITE" id="PS50164"/>
    </source>
</evidence>
<evidence type="ECO:0000259" key="1">
    <source>
        <dbReference type="PROSITE" id="PS50151"/>
    </source>
</evidence>
<dbReference type="Gene3D" id="3.30.420.340">
    <property type="entry name" value="UvrC, RNAse H endonuclease domain"/>
    <property type="match status" value="1"/>
</dbReference>
<dbReference type="Gene3D" id="4.10.860.10">
    <property type="entry name" value="UVR domain"/>
    <property type="match status" value="1"/>
</dbReference>
<feature type="domain" description="GIY-YIG" evidence="2">
    <location>
        <begin position="18"/>
        <end position="95"/>
    </location>
</feature>
<evidence type="ECO:0000313" key="4">
    <source>
        <dbReference type="EMBL" id="OGM33686.1"/>
    </source>
</evidence>
<dbReference type="CDD" id="cd10434">
    <property type="entry name" value="GIY-YIG_UvrC_Cho"/>
    <property type="match status" value="1"/>
</dbReference>
<dbReference type="InterPro" id="IPR036876">
    <property type="entry name" value="UVR_dom_sf"/>
</dbReference>
<dbReference type="InterPro" id="IPR035901">
    <property type="entry name" value="GIY-YIG_endonuc_sf"/>
</dbReference>
<evidence type="ECO:0000259" key="3">
    <source>
        <dbReference type="PROSITE" id="PS50165"/>
    </source>
</evidence>
<dbReference type="GO" id="GO:0009380">
    <property type="term" value="C:excinuclease repair complex"/>
    <property type="evidence" value="ECO:0007669"/>
    <property type="project" value="TreeGrafter"/>
</dbReference>
<dbReference type="STRING" id="1802505.A3D01_06070"/>
<sequence length="448" mass="52271">MKLQKYSKNRSNLNNVPQDAGVYIFWNKASVPIYVGKANNLKKRLESYFSNKIFGKTLQMMTEATGFSIIRVDCEIEALLLEAKLVNQFQSKFNSQLKDDKRPLYIIITPDTYPQVLIARKKDRSDRSLFYGPFPSSTSVKTVLKLIRRIFPYSQHKIGNRACLYSQIGLCNPCPNEIEKIKDRQEKDRLQKKYKRNIKMIKTFLSGDLYKVKRSLEKEMNGLAKNEDFEEAKAVREKIKSIEYITQPITPINYFLENPNFLEDIRKKEEEELTNILRKFFQITYSISRIECFDVAHLGGTSVTASMVTFINGEPEKSLYRHFRVRQKKSRDDISSLSEIAQRRLKNKETWGLPNLIVVDGGKGQLKTFLEEFKNIDLPIVGLAKREETLVMATLKGNKISFQTLKLARGPARNLLQRIRNEAHRFARRYHFNLVKKMLIPRSYKKKL</sequence>
<dbReference type="Proteomes" id="UP000177169">
    <property type="component" value="Unassembled WGS sequence"/>
</dbReference>
<dbReference type="Gene3D" id="3.40.1440.10">
    <property type="entry name" value="GIY-YIG endonuclease"/>
    <property type="match status" value="1"/>
</dbReference>
<dbReference type="PROSITE" id="PS50151">
    <property type="entry name" value="UVR"/>
    <property type="match status" value="1"/>
</dbReference>
<organism evidence="4 5">
    <name type="scientific">Candidatus Woesebacteria bacterium RIFCSPHIGHO2_02_FULL_39_13</name>
    <dbReference type="NCBI Taxonomy" id="1802505"/>
    <lineage>
        <taxon>Bacteria</taxon>
        <taxon>Candidatus Woeseibacteriota</taxon>
    </lineage>
</organism>
<dbReference type="Pfam" id="PF01541">
    <property type="entry name" value="GIY-YIG"/>
    <property type="match status" value="1"/>
</dbReference>
<dbReference type="PANTHER" id="PTHR30562:SF1">
    <property type="entry name" value="UVRABC SYSTEM PROTEIN C"/>
    <property type="match status" value="1"/>
</dbReference>
<gene>
    <name evidence="4" type="ORF">A3D01_06070</name>
</gene>
<dbReference type="InterPro" id="IPR050066">
    <property type="entry name" value="UvrABC_protein_C"/>
</dbReference>
<dbReference type="PROSITE" id="PS50165">
    <property type="entry name" value="UVRC"/>
    <property type="match status" value="1"/>
</dbReference>
<proteinExistence type="predicted"/>
<dbReference type="PANTHER" id="PTHR30562">
    <property type="entry name" value="UVRC/OXIDOREDUCTASE"/>
    <property type="match status" value="1"/>
</dbReference>
<comment type="caution">
    <text evidence="4">The sequence shown here is derived from an EMBL/GenBank/DDBJ whole genome shotgun (WGS) entry which is preliminary data.</text>
</comment>
<name>A0A1F7Z221_9BACT</name>
<dbReference type="InterPro" id="IPR047296">
    <property type="entry name" value="GIY-YIG_UvrC_Cho"/>
</dbReference>
<dbReference type="InterPro" id="IPR001943">
    <property type="entry name" value="UVR_dom"/>
</dbReference>
<dbReference type="Pfam" id="PF08459">
    <property type="entry name" value="UvrC_RNaseH_dom"/>
    <property type="match status" value="1"/>
</dbReference>
<dbReference type="AlphaFoldDB" id="A0A1F7Z221"/>
<dbReference type="InterPro" id="IPR001162">
    <property type="entry name" value="UvrC_RNase_H_dom"/>
</dbReference>
<feature type="domain" description="UvrC family homology region profile" evidence="3">
    <location>
        <begin position="266"/>
        <end position="373"/>
    </location>
</feature>
<reference evidence="4 5" key="1">
    <citation type="journal article" date="2016" name="Nat. Commun.">
        <title>Thousands of microbial genomes shed light on interconnected biogeochemical processes in an aquifer system.</title>
        <authorList>
            <person name="Anantharaman K."/>
            <person name="Brown C.T."/>
            <person name="Hug L.A."/>
            <person name="Sharon I."/>
            <person name="Castelle C.J."/>
            <person name="Probst A.J."/>
            <person name="Thomas B.C."/>
            <person name="Singh A."/>
            <person name="Wilkins M.J."/>
            <person name="Karaoz U."/>
            <person name="Brodie E.L."/>
            <person name="Williams K.H."/>
            <person name="Hubbard S.S."/>
            <person name="Banfield J.F."/>
        </authorList>
    </citation>
    <scope>NUCLEOTIDE SEQUENCE [LARGE SCALE GENOMIC DNA]</scope>
</reference>
<protein>
    <recommendedName>
        <fullName evidence="6">Excinuclease ABC subunit C</fullName>
    </recommendedName>
</protein>
<dbReference type="PROSITE" id="PS50164">
    <property type="entry name" value="GIY_YIG"/>
    <property type="match status" value="1"/>
</dbReference>
<dbReference type="InterPro" id="IPR000305">
    <property type="entry name" value="GIY-YIG_endonuc"/>
</dbReference>
<dbReference type="EMBL" id="MGGR01000015">
    <property type="protein sequence ID" value="OGM33686.1"/>
    <property type="molecule type" value="Genomic_DNA"/>
</dbReference>
<dbReference type="InterPro" id="IPR038476">
    <property type="entry name" value="UvrC_RNase_H_dom_sf"/>
</dbReference>
<dbReference type="SUPFAM" id="SSF82771">
    <property type="entry name" value="GIY-YIG endonuclease"/>
    <property type="match status" value="1"/>
</dbReference>
<dbReference type="GO" id="GO:0006289">
    <property type="term" value="P:nucleotide-excision repair"/>
    <property type="evidence" value="ECO:0007669"/>
    <property type="project" value="InterPro"/>
</dbReference>
<accession>A0A1F7Z221</accession>